<evidence type="ECO:0000259" key="1">
    <source>
        <dbReference type="Pfam" id="PF06605"/>
    </source>
</evidence>
<proteinExistence type="predicted"/>
<dbReference type="RefSeq" id="WP_042740128.1">
    <property type="nucleotide sequence ID" value="NZ_BKAX01000016.1"/>
</dbReference>
<evidence type="ECO:0000313" key="4">
    <source>
        <dbReference type="Proteomes" id="UP000321057"/>
    </source>
</evidence>
<dbReference type="Gene3D" id="3.55.50.40">
    <property type="match status" value="1"/>
</dbReference>
<evidence type="ECO:0000313" key="3">
    <source>
        <dbReference type="EMBL" id="GEQ07020.1"/>
    </source>
</evidence>
<name>A0ABQ0Y6I9_STAGA</name>
<reference evidence="3 4" key="1">
    <citation type="submission" date="2019-07" db="EMBL/GenBank/DDBJ databases">
        <title>Whole genome shotgun sequence of Staphylococcus gallinarum NBRC 109767.</title>
        <authorList>
            <person name="Hosoyama A."/>
            <person name="Uohara A."/>
            <person name="Ohji S."/>
            <person name="Ichikawa N."/>
        </authorList>
    </citation>
    <scope>NUCLEOTIDE SEQUENCE [LARGE SCALE GENOMIC DNA]</scope>
    <source>
        <strain evidence="3 4">NBRC 109767</strain>
    </source>
</reference>
<dbReference type="Gene3D" id="2.60.120.260">
    <property type="entry name" value="Galactose-binding domain-like"/>
    <property type="match status" value="1"/>
</dbReference>
<gene>
    <name evidence="3" type="ORF">SGA02_28480</name>
</gene>
<feature type="domain" description="Prophage endopeptidase tail N-terminal" evidence="2">
    <location>
        <begin position="4"/>
        <end position="89"/>
    </location>
</feature>
<dbReference type="Pfam" id="PF06605">
    <property type="entry name" value="Prophage_tail"/>
    <property type="match status" value="1"/>
</dbReference>
<comment type="caution">
    <text evidence="3">The sequence shown here is derived from an EMBL/GenBank/DDBJ whole genome shotgun (WGS) entry which is preliminary data.</text>
</comment>
<dbReference type="InterPro" id="IPR044051">
    <property type="entry name" value="Prophage_tail_N"/>
</dbReference>
<feature type="domain" description="Tail spike" evidence="1">
    <location>
        <begin position="111"/>
        <end position="478"/>
    </location>
</feature>
<keyword evidence="4" id="KW-1185">Reference proteome</keyword>
<dbReference type="Gene3D" id="6.20.110.10">
    <property type="match status" value="1"/>
</dbReference>
<dbReference type="Pfam" id="PF18994">
    <property type="entry name" value="Prophage_tailD1"/>
    <property type="match status" value="1"/>
</dbReference>
<accession>A0ABQ0Y6I9</accession>
<dbReference type="EMBL" id="BKAX01000016">
    <property type="protein sequence ID" value="GEQ07020.1"/>
    <property type="molecule type" value="Genomic_DNA"/>
</dbReference>
<dbReference type="Proteomes" id="UP000321057">
    <property type="component" value="Unassembled WGS sequence"/>
</dbReference>
<sequence length="511" mass="58032">MENLILKNKVGTFGEIVTDFDLGSFKYEYSKNDDRSISLTLVKTNTTEDIFNMATNENILNYNGQDYVIKSTSIKYDGGTVTNEIQAKHVFMDIQGHYIEKDEANESTGEDDKSTPKYSLKEYLDIIFKDNVLGFTYEIVGEFKDKKPVSEASGKNGLEMITSGAEIFDYIYYADNKKIYFYAEKSFYERSDEVLVYKYNTNEAQASVSTTELKTYIKGFGKKYTDKETKNYSAKKPGDLSYSGKFVKEGTWYTEEIGASYTGTVECKFGSEEITWTLKKMSKGGMLDVYLDGEKVGTYDCYSKTAKSEKITLLKKASKGAHTVKAIFRGPKKGIDYKKTNPRMYVATEKSVVLSCTATLSGNDQYKTYTEYKSPNYELFGHIQAPSVYDENITEESEMLETLKSQLSDEPVVELSTHYLGNEDIKDNNTIRFVHEPLRFNLDLKVVKTTRSHPLTYQPVEVEFNNAKTDIVQIQQKMMRDIKNNNKSGSGVSFALPENYTDIVGVTTLDD</sequence>
<organism evidence="3 4">
    <name type="scientific">Staphylococcus gallinarum</name>
    <dbReference type="NCBI Taxonomy" id="1293"/>
    <lineage>
        <taxon>Bacteria</taxon>
        <taxon>Bacillati</taxon>
        <taxon>Bacillota</taxon>
        <taxon>Bacilli</taxon>
        <taxon>Bacillales</taxon>
        <taxon>Staphylococcaceae</taxon>
        <taxon>Staphylococcus</taxon>
    </lineage>
</organism>
<evidence type="ECO:0000259" key="2">
    <source>
        <dbReference type="Pfam" id="PF18994"/>
    </source>
</evidence>
<protein>
    <submittedName>
        <fullName evidence="3">Peptidase</fullName>
    </submittedName>
</protein>
<dbReference type="InterPro" id="IPR010572">
    <property type="entry name" value="Tail_dom"/>
</dbReference>